<gene>
    <name evidence="2" type="ORF">B0H16DRAFT_1476193</name>
</gene>
<comment type="caution">
    <text evidence="2">The sequence shown here is derived from an EMBL/GenBank/DDBJ whole genome shotgun (WGS) entry which is preliminary data.</text>
</comment>
<dbReference type="AlphaFoldDB" id="A0AAD7HCQ2"/>
<accession>A0AAD7HCQ2</accession>
<feature type="region of interest" description="Disordered" evidence="1">
    <location>
        <begin position="1"/>
        <end position="29"/>
    </location>
</feature>
<dbReference type="Proteomes" id="UP001215598">
    <property type="component" value="Unassembled WGS sequence"/>
</dbReference>
<sequence length="100" mass="10333">MQQAGASTTAGPGSAKAVGERDKGGSVVKRRCVRRAKRYEQREAGTATDCTSFLGVARVEVLRGGDERIESDKGSGTGALEHSGLGESGYGSRVGYGAVR</sequence>
<name>A0AAD7HCQ2_9AGAR</name>
<dbReference type="EMBL" id="JARKIB010000279">
    <property type="protein sequence ID" value="KAJ7717283.1"/>
    <property type="molecule type" value="Genomic_DNA"/>
</dbReference>
<evidence type="ECO:0000256" key="1">
    <source>
        <dbReference type="SAM" id="MobiDB-lite"/>
    </source>
</evidence>
<protein>
    <submittedName>
        <fullName evidence="2">Uncharacterized protein</fullName>
    </submittedName>
</protein>
<feature type="region of interest" description="Disordered" evidence="1">
    <location>
        <begin position="67"/>
        <end position="100"/>
    </location>
</feature>
<reference evidence="2" key="1">
    <citation type="submission" date="2023-03" db="EMBL/GenBank/DDBJ databases">
        <title>Massive genome expansion in bonnet fungi (Mycena s.s.) driven by repeated elements and novel gene families across ecological guilds.</title>
        <authorList>
            <consortium name="Lawrence Berkeley National Laboratory"/>
            <person name="Harder C.B."/>
            <person name="Miyauchi S."/>
            <person name="Viragh M."/>
            <person name="Kuo A."/>
            <person name="Thoen E."/>
            <person name="Andreopoulos B."/>
            <person name="Lu D."/>
            <person name="Skrede I."/>
            <person name="Drula E."/>
            <person name="Henrissat B."/>
            <person name="Morin E."/>
            <person name="Kohler A."/>
            <person name="Barry K."/>
            <person name="LaButti K."/>
            <person name="Morin E."/>
            <person name="Salamov A."/>
            <person name="Lipzen A."/>
            <person name="Mereny Z."/>
            <person name="Hegedus B."/>
            <person name="Baldrian P."/>
            <person name="Stursova M."/>
            <person name="Weitz H."/>
            <person name="Taylor A."/>
            <person name="Grigoriev I.V."/>
            <person name="Nagy L.G."/>
            <person name="Martin F."/>
            <person name="Kauserud H."/>
        </authorList>
    </citation>
    <scope>NUCLEOTIDE SEQUENCE</scope>
    <source>
        <strain evidence="2">CBHHK182m</strain>
    </source>
</reference>
<proteinExistence type="predicted"/>
<organism evidence="2 3">
    <name type="scientific">Mycena metata</name>
    <dbReference type="NCBI Taxonomy" id="1033252"/>
    <lineage>
        <taxon>Eukaryota</taxon>
        <taxon>Fungi</taxon>
        <taxon>Dikarya</taxon>
        <taxon>Basidiomycota</taxon>
        <taxon>Agaricomycotina</taxon>
        <taxon>Agaricomycetes</taxon>
        <taxon>Agaricomycetidae</taxon>
        <taxon>Agaricales</taxon>
        <taxon>Marasmiineae</taxon>
        <taxon>Mycenaceae</taxon>
        <taxon>Mycena</taxon>
    </lineage>
</organism>
<evidence type="ECO:0000313" key="2">
    <source>
        <dbReference type="EMBL" id="KAJ7717283.1"/>
    </source>
</evidence>
<evidence type="ECO:0000313" key="3">
    <source>
        <dbReference type="Proteomes" id="UP001215598"/>
    </source>
</evidence>
<feature type="compositionally biased region" description="Low complexity" evidence="1">
    <location>
        <begin position="1"/>
        <end position="17"/>
    </location>
</feature>
<keyword evidence="3" id="KW-1185">Reference proteome</keyword>